<dbReference type="GO" id="GO:0006508">
    <property type="term" value="P:proteolysis"/>
    <property type="evidence" value="ECO:0007669"/>
    <property type="project" value="UniProtKB-KW"/>
</dbReference>
<dbReference type="AlphaFoldDB" id="A0A7H1N500"/>
<dbReference type="EMBL" id="CP053923">
    <property type="protein sequence ID" value="QNT70786.1"/>
    <property type="molecule type" value="Genomic_DNA"/>
</dbReference>
<dbReference type="KEGG" id="dvn:HQ394_17530"/>
<evidence type="ECO:0000256" key="2">
    <source>
        <dbReference type="ARBA" id="ARBA00022723"/>
    </source>
</evidence>
<evidence type="ECO:0000256" key="1">
    <source>
        <dbReference type="ARBA" id="ARBA00022670"/>
    </source>
</evidence>
<dbReference type="InterPro" id="IPR037518">
    <property type="entry name" value="MPN"/>
</dbReference>
<organism evidence="7 8">
    <name type="scientific">Defluviicoccus vanus</name>
    <dbReference type="NCBI Taxonomy" id="111831"/>
    <lineage>
        <taxon>Bacteria</taxon>
        <taxon>Pseudomonadati</taxon>
        <taxon>Pseudomonadota</taxon>
        <taxon>Alphaproteobacteria</taxon>
        <taxon>Rhodospirillales</taxon>
        <taxon>Rhodospirillaceae</taxon>
        <taxon>Defluviicoccus</taxon>
    </lineage>
</organism>
<dbReference type="Pfam" id="PF14464">
    <property type="entry name" value="Prok-JAB"/>
    <property type="match status" value="1"/>
</dbReference>
<reference evidence="7 8" key="1">
    <citation type="submission" date="2020-05" db="EMBL/GenBank/DDBJ databases">
        <title>Complete closed genome sequence of Defluviicoccus vanus.</title>
        <authorList>
            <person name="Bessarab I."/>
            <person name="Arumugam K."/>
            <person name="Maszenan A.M."/>
            <person name="Seviour R.J."/>
            <person name="Williams R.B."/>
        </authorList>
    </citation>
    <scope>NUCLEOTIDE SEQUENCE [LARGE SCALE GENOMIC DNA]</scope>
    <source>
        <strain evidence="7 8">Ben 114</strain>
    </source>
</reference>
<evidence type="ECO:0000256" key="4">
    <source>
        <dbReference type="ARBA" id="ARBA00022833"/>
    </source>
</evidence>
<accession>A0A7H1N500</accession>
<evidence type="ECO:0000313" key="7">
    <source>
        <dbReference type="EMBL" id="QNT70786.1"/>
    </source>
</evidence>
<gene>
    <name evidence="7" type="ORF">HQ394_17530</name>
</gene>
<keyword evidence="5" id="KW-0482">Metalloprotease</keyword>
<proteinExistence type="predicted"/>
<dbReference type="PANTHER" id="PTHR34858">
    <property type="entry name" value="CYSO-CYSTEINE PEPTIDASE"/>
    <property type="match status" value="1"/>
</dbReference>
<evidence type="ECO:0000256" key="3">
    <source>
        <dbReference type="ARBA" id="ARBA00022801"/>
    </source>
</evidence>
<dbReference type="SMART" id="SM00232">
    <property type="entry name" value="JAB_MPN"/>
    <property type="match status" value="1"/>
</dbReference>
<keyword evidence="4" id="KW-0862">Zinc</keyword>
<dbReference type="InterPro" id="IPR000555">
    <property type="entry name" value="JAMM/MPN+_dom"/>
</dbReference>
<evidence type="ECO:0000256" key="5">
    <source>
        <dbReference type="ARBA" id="ARBA00023049"/>
    </source>
</evidence>
<dbReference type="CDD" id="cd08070">
    <property type="entry name" value="MPN_like"/>
    <property type="match status" value="1"/>
</dbReference>
<dbReference type="GO" id="GO:0008270">
    <property type="term" value="F:zinc ion binding"/>
    <property type="evidence" value="ECO:0007669"/>
    <property type="project" value="TreeGrafter"/>
</dbReference>
<dbReference type="Proteomes" id="UP000516369">
    <property type="component" value="Chromosome"/>
</dbReference>
<dbReference type="Gene3D" id="3.40.140.10">
    <property type="entry name" value="Cytidine Deaminase, domain 2"/>
    <property type="match status" value="1"/>
</dbReference>
<feature type="domain" description="MPN" evidence="6">
    <location>
        <begin position="2"/>
        <end position="130"/>
    </location>
</feature>
<keyword evidence="1" id="KW-0645">Protease</keyword>
<name>A0A7H1N500_9PROT</name>
<dbReference type="InterPro" id="IPR051929">
    <property type="entry name" value="VirAsm_ModProt"/>
</dbReference>
<dbReference type="PROSITE" id="PS50249">
    <property type="entry name" value="MPN"/>
    <property type="match status" value="1"/>
</dbReference>
<keyword evidence="8" id="KW-1185">Reference proteome</keyword>
<evidence type="ECO:0000259" key="6">
    <source>
        <dbReference type="PROSITE" id="PS50249"/>
    </source>
</evidence>
<dbReference type="InterPro" id="IPR028090">
    <property type="entry name" value="JAB_dom_prok"/>
</dbReference>
<dbReference type="GO" id="GO:0008235">
    <property type="term" value="F:metalloexopeptidase activity"/>
    <property type="evidence" value="ECO:0007669"/>
    <property type="project" value="TreeGrafter"/>
</dbReference>
<dbReference type="SUPFAM" id="SSF102712">
    <property type="entry name" value="JAB1/MPN domain"/>
    <property type="match status" value="1"/>
</dbReference>
<keyword evidence="3" id="KW-0378">Hydrolase</keyword>
<evidence type="ECO:0000313" key="8">
    <source>
        <dbReference type="Proteomes" id="UP000516369"/>
    </source>
</evidence>
<dbReference type="RefSeq" id="WP_190261253.1">
    <property type="nucleotide sequence ID" value="NZ_CP053923.1"/>
</dbReference>
<dbReference type="PANTHER" id="PTHR34858:SF1">
    <property type="entry name" value="CYSO-CYSTEINE PEPTIDASE"/>
    <property type="match status" value="1"/>
</dbReference>
<protein>
    <submittedName>
        <fullName evidence="7">M67 family metallopeptidase</fullName>
    </submittedName>
</protein>
<sequence>MIVLSATVAAAIRRAAESAYPEECCGLLLGRSDRPGQIAIVRAVAARNVSGGDRRHRFEVDPAAHFQLLRDLRGSNETMLGHYHSHPDHPATPSAEDLAMAFEPNLIWLIVAVSRGCSGDLLAFRPNEDGTAFLPLRLQIDVTGSVAQGN</sequence>
<keyword evidence="2" id="KW-0479">Metal-binding</keyword>